<reference evidence="2 3" key="1">
    <citation type="submission" date="2018-01" db="EMBL/GenBank/DDBJ databases">
        <title>Draft genome sequence of Jishengella endophytica.</title>
        <authorList>
            <person name="Sahin N."/>
            <person name="Ay H."/>
            <person name="Saygin H."/>
        </authorList>
    </citation>
    <scope>NUCLEOTIDE SEQUENCE [LARGE SCALE GENOMIC DNA]</scope>
    <source>
        <strain evidence="2 3">DSM 45430</strain>
    </source>
</reference>
<evidence type="ECO:0000313" key="3">
    <source>
        <dbReference type="Proteomes" id="UP000248627"/>
    </source>
</evidence>
<feature type="domain" description="Pvc16 N-terminal" evidence="1">
    <location>
        <begin position="10"/>
        <end position="194"/>
    </location>
</feature>
<dbReference type="AlphaFoldDB" id="A0A2W2CXH2"/>
<dbReference type="Pfam" id="PF14065">
    <property type="entry name" value="Pvc16_N"/>
    <property type="match status" value="1"/>
</dbReference>
<keyword evidence="3" id="KW-1185">Reference proteome</keyword>
<comment type="caution">
    <text evidence="2">The sequence shown here is derived from an EMBL/GenBank/DDBJ whole genome shotgun (WGS) entry which is preliminary data.</text>
</comment>
<organism evidence="2 3">
    <name type="scientific">Micromonospora endophytica</name>
    <dbReference type="NCBI Taxonomy" id="515350"/>
    <lineage>
        <taxon>Bacteria</taxon>
        <taxon>Bacillati</taxon>
        <taxon>Actinomycetota</taxon>
        <taxon>Actinomycetes</taxon>
        <taxon>Micromonosporales</taxon>
        <taxon>Micromonosporaceae</taxon>
        <taxon>Micromonospora</taxon>
    </lineage>
</organism>
<name>A0A2W2CXH2_9ACTN</name>
<evidence type="ECO:0000259" key="1">
    <source>
        <dbReference type="Pfam" id="PF14065"/>
    </source>
</evidence>
<gene>
    <name evidence="2" type="ORF">C1I93_10025</name>
</gene>
<dbReference type="OrthoDB" id="527247at2"/>
<protein>
    <submittedName>
        <fullName evidence="2">DUF4255 domain-containing protein</fullName>
    </submittedName>
</protein>
<sequence>MSNSLAVAATTRVLQSLVQEAASRAVPGVSVLTRPPTKAADGAAQGTSIHVFLFQVIPNEVWRNEDLPTRTATGQLRRRPRVAVDLMYLLTFHGDEAALVPQQMLGEVLTALHREPRLTPTVIRAALAADGPDGPFAGADLADQVETITLSLQRMSAETLSKLWSVLFQAPYALSVFYQASVVVLDADVATAPATQVAADGVTVTVRAGDAR</sequence>
<proteinExistence type="predicted"/>
<evidence type="ECO:0000313" key="2">
    <source>
        <dbReference type="EMBL" id="PZF98024.1"/>
    </source>
</evidence>
<dbReference type="RefSeq" id="WP_111242972.1">
    <property type="nucleotide sequence ID" value="NZ_AP023358.1"/>
</dbReference>
<dbReference type="InterPro" id="IPR025351">
    <property type="entry name" value="Pvc16_N"/>
</dbReference>
<dbReference type="Proteomes" id="UP000248627">
    <property type="component" value="Unassembled WGS sequence"/>
</dbReference>
<dbReference type="EMBL" id="POTX01000048">
    <property type="protein sequence ID" value="PZF98024.1"/>
    <property type="molecule type" value="Genomic_DNA"/>
</dbReference>
<accession>A0A2W2CXH2</accession>